<evidence type="ECO:0000313" key="2">
    <source>
        <dbReference type="Proteomes" id="UP000076532"/>
    </source>
</evidence>
<keyword evidence="2" id="KW-1185">Reference proteome</keyword>
<evidence type="ECO:0000313" key="1">
    <source>
        <dbReference type="EMBL" id="KZP24123.1"/>
    </source>
</evidence>
<accession>A0A166MLM9</accession>
<organism evidence="1 2">
    <name type="scientific">Athelia psychrophila</name>
    <dbReference type="NCBI Taxonomy" id="1759441"/>
    <lineage>
        <taxon>Eukaryota</taxon>
        <taxon>Fungi</taxon>
        <taxon>Dikarya</taxon>
        <taxon>Basidiomycota</taxon>
        <taxon>Agaricomycotina</taxon>
        <taxon>Agaricomycetes</taxon>
        <taxon>Agaricomycetidae</taxon>
        <taxon>Atheliales</taxon>
        <taxon>Atheliaceae</taxon>
        <taxon>Athelia</taxon>
    </lineage>
</organism>
<dbReference type="EMBL" id="KV417528">
    <property type="protein sequence ID" value="KZP24123.1"/>
    <property type="molecule type" value="Genomic_DNA"/>
</dbReference>
<dbReference type="AlphaFoldDB" id="A0A166MLM9"/>
<dbReference type="InterPro" id="IPR032675">
    <property type="entry name" value="LRR_dom_sf"/>
</dbReference>
<dbReference type="Gene3D" id="1.20.1280.50">
    <property type="match status" value="1"/>
</dbReference>
<proteinExistence type="predicted"/>
<gene>
    <name evidence="1" type="ORF">FIBSPDRAFT_930091</name>
</gene>
<protein>
    <submittedName>
        <fullName evidence="1">Uncharacterized protein</fullName>
    </submittedName>
</protein>
<dbReference type="Proteomes" id="UP000076532">
    <property type="component" value="Unassembled WGS sequence"/>
</dbReference>
<name>A0A166MLM9_9AGAM</name>
<reference evidence="1 2" key="1">
    <citation type="journal article" date="2016" name="Mol. Biol. Evol.">
        <title>Comparative Genomics of Early-Diverging Mushroom-Forming Fungi Provides Insights into the Origins of Lignocellulose Decay Capabilities.</title>
        <authorList>
            <person name="Nagy L.G."/>
            <person name="Riley R."/>
            <person name="Tritt A."/>
            <person name="Adam C."/>
            <person name="Daum C."/>
            <person name="Floudas D."/>
            <person name="Sun H."/>
            <person name="Yadav J.S."/>
            <person name="Pangilinan J."/>
            <person name="Larsson K.H."/>
            <person name="Matsuura K."/>
            <person name="Barry K."/>
            <person name="Labutti K."/>
            <person name="Kuo R."/>
            <person name="Ohm R.A."/>
            <person name="Bhattacharya S.S."/>
            <person name="Shirouzu T."/>
            <person name="Yoshinaga Y."/>
            <person name="Martin F.M."/>
            <person name="Grigoriev I.V."/>
            <person name="Hibbett D.S."/>
        </authorList>
    </citation>
    <scope>NUCLEOTIDE SEQUENCE [LARGE SCALE GENOMIC DNA]</scope>
    <source>
        <strain evidence="1 2">CBS 109695</strain>
    </source>
</reference>
<dbReference type="Gene3D" id="3.80.10.10">
    <property type="entry name" value="Ribonuclease Inhibitor"/>
    <property type="match status" value="1"/>
</dbReference>
<sequence>MEQEITSLKGLASALAIGHGTFGQADCKSRATISSLPDELLSTIFEVGRASSTYKSHFEILVSHVTQRWRNIALHTPRIWSTIRRAAYQDDLEPFEVYLQRSGCVPIDLRVEISFWRSDENMSSFSTLFRNHTARWRRLSVSSETVHDVVALLDCIISLPNVLESIHIECEVCDGELGEAPPSGHMLAGALHCLTTLSTDLTIPYFLTPSKTITHLRIAFDIDYHHWRIPSTSITAALSAMSLEYLHVTISSYVDFESTAQSSQILQLPTLQSLFVESGNCENAYRFSSTVDAPLLHTLAFRTHYKHHGVPSMSGAGFGSLRNLKLVTIERNGGFQADWLSHFASNFPDITRLQVDDTYGLLRIMTGQSYATPNIANWPNLHTLSITSSAALEVDSIKEILSARWMMDLPVRKLMLHKRYVQDAVDHGLSEHAEVEEFLPEISPVQDWWKPQD</sequence>
<dbReference type="OrthoDB" id="3023006at2759"/>